<feature type="compositionally biased region" description="Low complexity" evidence="1">
    <location>
        <begin position="107"/>
        <end position="124"/>
    </location>
</feature>
<feature type="compositionally biased region" description="Basic and acidic residues" evidence="1">
    <location>
        <begin position="1"/>
        <end position="15"/>
    </location>
</feature>
<keyword evidence="2" id="KW-0812">Transmembrane</keyword>
<feature type="compositionally biased region" description="Basic residues" evidence="1">
    <location>
        <begin position="34"/>
        <end position="55"/>
    </location>
</feature>
<feature type="region of interest" description="Disordered" evidence="1">
    <location>
        <begin position="207"/>
        <end position="229"/>
    </location>
</feature>
<evidence type="ECO:0000256" key="2">
    <source>
        <dbReference type="SAM" id="Phobius"/>
    </source>
</evidence>
<dbReference type="Proteomes" id="UP000821866">
    <property type="component" value="Chromosome 9"/>
</dbReference>
<feature type="region of interest" description="Disordered" evidence="1">
    <location>
        <begin position="1"/>
        <end position="67"/>
    </location>
</feature>
<evidence type="ECO:0000313" key="3">
    <source>
        <dbReference type="EMBL" id="KAH8008944.1"/>
    </source>
</evidence>
<gene>
    <name evidence="3" type="ORF">HPB51_007609</name>
</gene>
<protein>
    <submittedName>
        <fullName evidence="3">Uncharacterized protein</fullName>
    </submittedName>
</protein>
<evidence type="ECO:0000313" key="4">
    <source>
        <dbReference type="Proteomes" id="UP000821866"/>
    </source>
</evidence>
<keyword evidence="2" id="KW-1133">Transmembrane helix</keyword>
<reference evidence="3" key="1">
    <citation type="journal article" date="2020" name="Cell">
        <title>Large-Scale Comparative Analyses of Tick Genomes Elucidate Their Genetic Diversity and Vector Capacities.</title>
        <authorList>
            <consortium name="Tick Genome and Microbiome Consortium (TIGMIC)"/>
            <person name="Jia N."/>
            <person name="Wang J."/>
            <person name="Shi W."/>
            <person name="Du L."/>
            <person name="Sun Y."/>
            <person name="Zhan W."/>
            <person name="Jiang J.F."/>
            <person name="Wang Q."/>
            <person name="Zhang B."/>
            <person name="Ji P."/>
            <person name="Bell-Sakyi L."/>
            <person name="Cui X.M."/>
            <person name="Yuan T.T."/>
            <person name="Jiang B.G."/>
            <person name="Yang W.F."/>
            <person name="Lam T.T."/>
            <person name="Chang Q.C."/>
            <person name="Ding S.J."/>
            <person name="Wang X.J."/>
            <person name="Zhu J.G."/>
            <person name="Ruan X.D."/>
            <person name="Zhao L."/>
            <person name="Wei J.T."/>
            <person name="Ye R.Z."/>
            <person name="Que T.C."/>
            <person name="Du C.H."/>
            <person name="Zhou Y.H."/>
            <person name="Cheng J.X."/>
            <person name="Dai P.F."/>
            <person name="Guo W.B."/>
            <person name="Han X.H."/>
            <person name="Huang E.J."/>
            <person name="Li L.F."/>
            <person name="Wei W."/>
            <person name="Gao Y.C."/>
            <person name="Liu J.Z."/>
            <person name="Shao H.Z."/>
            <person name="Wang X."/>
            <person name="Wang C.C."/>
            <person name="Yang T.C."/>
            <person name="Huo Q.B."/>
            <person name="Li W."/>
            <person name="Chen H.Y."/>
            <person name="Chen S.E."/>
            <person name="Zhou L.G."/>
            <person name="Ni X.B."/>
            <person name="Tian J.H."/>
            <person name="Sheng Y."/>
            <person name="Liu T."/>
            <person name="Pan Y.S."/>
            <person name="Xia L.Y."/>
            <person name="Li J."/>
            <person name="Zhao F."/>
            <person name="Cao W.C."/>
        </authorList>
    </citation>
    <scope>NUCLEOTIDE SEQUENCE</scope>
    <source>
        <strain evidence="3">Rmic-2018</strain>
    </source>
</reference>
<feature type="transmembrane region" description="Helical" evidence="2">
    <location>
        <begin position="170"/>
        <end position="197"/>
    </location>
</feature>
<evidence type="ECO:0000256" key="1">
    <source>
        <dbReference type="SAM" id="MobiDB-lite"/>
    </source>
</evidence>
<organism evidence="3 4">
    <name type="scientific">Rhipicephalus microplus</name>
    <name type="common">Cattle tick</name>
    <name type="synonym">Boophilus microplus</name>
    <dbReference type="NCBI Taxonomy" id="6941"/>
    <lineage>
        <taxon>Eukaryota</taxon>
        <taxon>Metazoa</taxon>
        <taxon>Ecdysozoa</taxon>
        <taxon>Arthropoda</taxon>
        <taxon>Chelicerata</taxon>
        <taxon>Arachnida</taxon>
        <taxon>Acari</taxon>
        <taxon>Parasitiformes</taxon>
        <taxon>Ixodida</taxon>
        <taxon>Ixodoidea</taxon>
        <taxon>Ixodidae</taxon>
        <taxon>Rhipicephalinae</taxon>
        <taxon>Rhipicephalus</taxon>
        <taxon>Boophilus</taxon>
    </lineage>
</organism>
<feature type="region of interest" description="Disordered" evidence="1">
    <location>
        <begin position="104"/>
        <end position="124"/>
    </location>
</feature>
<keyword evidence="4" id="KW-1185">Reference proteome</keyword>
<dbReference type="AlphaFoldDB" id="A0A9J6D4G0"/>
<sequence length="229" mass="25295">MVGCWEGRRGAKKSDAVLTASKKKNKSEKERRPRASKRARTAARRRLKERRRRGARERGHSLRSSSGTSLSLSLLAGSAQISGEATCVCAFLLSGRVSLLPPPVPGSPRASAAHTQTTSSAASVIRQGRARRVRTWRRAVPRAARSALRSFGRARTCVVRDASPDYRLCFSFLFFFIICPCHRCVITFGSVFFSVFFPTTPDTWINESNETRRSGPSSPAAFESSMRVV</sequence>
<name>A0A9J6D4G0_RHIMP</name>
<keyword evidence="2" id="KW-0472">Membrane</keyword>
<proteinExistence type="predicted"/>
<accession>A0A9J6D4G0</accession>
<reference evidence="3" key="2">
    <citation type="submission" date="2021-09" db="EMBL/GenBank/DDBJ databases">
        <authorList>
            <person name="Jia N."/>
            <person name="Wang J."/>
            <person name="Shi W."/>
            <person name="Du L."/>
            <person name="Sun Y."/>
            <person name="Zhan W."/>
            <person name="Jiang J."/>
            <person name="Wang Q."/>
            <person name="Zhang B."/>
            <person name="Ji P."/>
            <person name="Sakyi L.B."/>
            <person name="Cui X."/>
            <person name="Yuan T."/>
            <person name="Jiang B."/>
            <person name="Yang W."/>
            <person name="Lam T.T.-Y."/>
            <person name="Chang Q."/>
            <person name="Ding S."/>
            <person name="Wang X."/>
            <person name="Zhu J."/>
            <person name="Ruan X."/>
            <person name="Zhao L."/>
            <person name="Wei J."/>
            <person name="Que T."/>
            <person name="Du C."/>
            <person name="Cheng J."/>
            <person name="Dai P."/>
            <person name="Han X."/>
            <person name="Huang E."/>
            <person name="Gao Y."/>
            <person name="Liu J."/>
            <person name="Shao H."/>
            <person name="Ye R."/>
            <person name="Li L."/>
            <person name="Wei W."/>
            <person name="Wang X."/>
            <person name="Wang C."/>
            <person name="Huo Q."/>
            <person name="Li W."/>
            <person name="Guo W."/>
            <person name="Chen H."/>
            <person name="Chen S."/>
            <person name="Zhou L."/>
            <person name="Zhou L."/>
            <person name="Ni X."/>
            <person name="Tian J."/>
            <person name="Zhou Y."/>
            <person name="Sheng Y."/>
            <person name="Liu T."/>
            <person name="Pan Y."/>
            <person name="Xia L."/>
            <person name="Li J."/>
            <person name="Zhao F."/>
            <person name="Cao W."/>
        </authorList>
    </citation>
    <scope>NUCLEOTIDE SEQUENCE</scope>
    <source>
        <strain evidence="3">Rmic-2018</strain>
        <tissue evidence="3">Larvae</tissue>
    </source>
</reference>
<dbReference type="EMBL" id="JABSTU010000011">
    <property type="protein sequence ID" value="KAH8008944.1"/>
    <property type="molecule type" value="Genomic_DNA"/>
</dbReference>
<comment type="caution">
    <text evidence="3">The sequence shown here is derived from an EMBL/GenBank/DDBJ whole genome shotgun (WGS) entry which is preliminary data.</text>
</comment>